<evidence type="ECO:0000313" key="2">
    <source>
        <dbReference type="Proteomes" id="UP001165960"/>
    </source>
</evidence>
<dbReference type="Proteomes" id="UP001165960">
    <property type="component" value="Unassembled WGS sequence"/>
</dbReference>
<protein>
    <submittedName>
        <fullName evidence="1">Uncharacterized protein</fullName>
    </submittedName>
</protein>
<organism evidence="1 2">
    <name type="scientific">Entomophthora muscae</name>
    <dbReference type="NCBI Taxonomy" id="34485"/>
    <lineage>
        <taxon>Eukaryota</taxon>
        <taxon>Fungi</taxon>
        <taxon>Fungi incertae sedis</taxon>
        <taxon>Zoopagomycota</taxon>
        <taxon>Entomophthoromycotina</taxon>
        <taxon>Entomophthoromycetes</taxon>
        <taxon>Entomophthorales</taxon>
        <taxon>Entomophthoraceae</taxon>
        <taxon>Entomophthora</taxon>
    </lineage>
</organism>
<gene>
    <name evidence="1" type="ORF">DSO57_1033033</name>
</gene>
<comment type="caution">
    <text evidence="1">The sequence shown here is derived from an EMBL/GenBank/DDBJ whole genome shotgun (WGS) entry which is preliminary data.</text>
</comment>
<dbReference type="EMBL" id="QTSX02003095">
    <property type="protein sequence ID" value="KAJ9071861.1"/>
    <property type="molecule type" value="Genomic_DNA"/>
</dbReference>
<evidence type="ECO:0000313" key="1">
    <source>
        <dbReference type="EMBL" id="KAJ9071861.1"/>
    </source>
</evidence>
<accession>A0ACC2TBP8</accession>
<name>A0ACC2TBP8_9FUNG</name>
<sequence length="133" mass="14094">MISNLLFCLPCSLLHLPNGLFISGKAQVKSLACEGLDLHSANHTVLAPVIEEAMASSALTLEGNGSVPLQAPVIPVPVPTCTPWLLTGLALMRLNVYFPQLSPVFSLWSSLLQAATLTATPSKFSNTGARRPE</sequence>
<reference evidence="1" key="1">
    <citation type="submission" date="2022-04" db="EMBL/GenBank/DDBJ databases">
        <title>Genome of the entomopathogenic fungus Entomophthora muscae.</title>
        <authorList>
            <person name="Elya C."/>
            <person name="Lovett B.R."/>
            <person name="Lee E."/>
            <person name="Macias A.M."/>
            <person name="Hajek A.E."/>
            <person name="De Bivort B.L."/>
            <person name="Kasson M.T."/>
            <person name="De Fine Licht H.H."/>
            <person name="Stajich J.E."/>
        </authorList>
    </citation>
    <scope>NUCLEOTIDE SEQUENCE</scope>
    <source>
        <strain evidence="1">Berkeley</strain>
    </source>
</reference>
<keyword evidence="2" id="KW-1185">Reference proteome</keyword>
<proteinExistence type="predicted"/>